<accession>A0A0D2TFF5</accession>
<dbReference type="Gramene" id="KJB74468">
    <property type="protein sequence ID" value="KJB74468"/>
    <property type="gene ID" value="B456_011G296300"/>
</dbReference>
<name>A0A0D2TFF5_GOSRA</name>
<protein>
    <submittedName>
        <fullName evidence="2">Uncharacterized protein</fullName>
    </submittedName>
</protein>
<keyword evidence="3" id="KW-1185">Reference proteome</keyword>
<proteinExistence type="predicted"/>
<organism evidence="2 3">
    <name type="scientific">Gossypium raimondii</name>
    <name type="common">Peruvian cotton</name>
    <name type="synonym">Gossypium klotzschianum subsp. raimondii</name>
    <dbReference type="NCBI Taxonomy" id="29730"/>
    <lineage>
        <taxon>Eukaryota</taxon>
        <taxon>Viridiplantae</taxon>
        <taxon>Streptophyta</taxon>
        <taxon>Embryophyta</taxon>
        <taxon>Tracheophyta</taxon>
        <taxon>Spermatophyta</taxon>
        <taxon>Magnoliopsida</taxon>
        <taxon>eudicotyledons</taxon>
        <taxon>Gunneridae</taxon>
        <taxon>Pentapetalae</taxon>
        <taxon>rosids</taxon>
        <taxon>malvids</taxon>
        <taxon>Malvales</taxon>
        <taxon>Malvaceae</taxon>
        <taxon>Malvoideae</taxon>
        <taxon>Gossypium</taxon>
    </lineage>
</organism>
<keyword evidence="1" id="KW-1133">Transmembrane helix</keyword>
<keyword evidence="1" id="KW-0472">Membrane</keyword>
<dbReference type="EMBL" id="CM001750">
    <property type="protein sequence ID" value="KJB74468.1"/>
    <property type="molecule type" value="Genomic_DNA"/>
</dbReference>
<evidence type="ECO:0000256" key="1">
    <source>
        <dbReference type="SAM" id="Phobius"/>
    </source>
</evidence>
<dbReference type="eggNOG" id="KOG3275">
    <property type="taxonomic scope" value="Eukaryota"/>
</dbReference>
<evidence type="ECO:0000313" key="3">
    <source>
        <dbReference type="Proteomes" id="UP000032304"/>
    </source>
</evidence>
<keyword evidence="1" id="KW-0812">Transmembrane</keyword>
<dbReference type="InterPro" id="IPR036265">
    <property type="entry name" value="HIT-like_sf"/>
</dbReference>
<dbReference type="OMA" id="GMICKWI"/>
<dbReference type="Gene3D" id="3.30.428.10">
    <property type="entry name" value="HIT-like"/>
    <property type="match status" value="1"/>
</dbReference>
<dbReference type="AlphaFoldDB" id="A0A0D2TFF5"/>
<feature type="transmembrane region" description="Helical" evidence="1">
    <location>
        <begin position="38"/>
        <end position="62"/>
    </location>
</feature>
<gene>
    <name evidence="2" type="ORF">B456_011G296300</name>
</gene>
<dbReference type="Proteomes" id="UP000032304">
    <property type="component" value="Chromosome 11"/>
</dbReference>
<evidence type="ECO:0000313" key="2">
    <source>
        <dbReference type="EMBL" id="KJB74468.1"/>
    </source>
</evidence>
<dbReference type="STRING" id="29730.A0A0D2TFF5"/>
<reference evidence="2 3" key="1">
    <citation type="journal article" date="2012" name="Nature">
        <title>Repeated polyploidization of Gossypium genomes and the evolution of spinnable cotton fibres.</title>
        <authorList>
            <person name="Paterson A.H."/>
            <person name="Wendel J.F."/>
            <person name="Gundlach H."/>
            <person name="Guo H."/>
            <person name="Jenkins J."/>
            <person name="Jin D."/>
            <person name="Llewellyn D."/>
            <person name="Showmaker K.C."/>
            <person name="Shu S."/>
            <person name="Udall J."/>
            <person name="Yoo M.J."/>
            <person name="Byers R."/>
            <person name="Chen W."/>
            <person name="Doron-Faigenboim A."/>
            <person name="Duke M.V."/>
            <person name="Gong L."/>
            <person name="Grimwood J."/>
            <person name="Grover C."/>
            <person name="Grupp K."/>
            <person name="Hu G."/>
            <person name="Lee T.H."/>
            <person name="Li J."/>
            <person name="Lin L."/>
            <person name="Liu T."/>
            <person name="Marler B.S."/>
            <person name="Page J.T."/>
            <person name="Roberts A.W."/>
            <person name="Romanel E."/>
            <person name="Sanders W.S."/>
            <person name="Szadkowski E."/>
            <person name="Tan X."/>
            <person name="Tang H."/>
            <person name="Xu C."/>
            <person name="Wang J."/>
            <person name="Wang Z."/>
            <person name="Zhang D."/>
            <person name="Zhang L."/>
            <person name="Ashrafi H."/>
            <person name="Bedon F."/>
            <person name="Bowers J.E."/>
            <person name="Brubaker C.L."/>
            <person name="Chee P.W."/>
            <person name="Das S."/>
            <person name="Gingle A.R."/>
            <person name="Haigler C.H."/>
            <person name="Harker D."/>
            <person name="Hoffmann L.V."/>
            <person name="Hovav R."/>
            <person name="Jones D.C."/>
            <person name="Lemke C."/>
            <person name="Mansoor S."/>
            <person name="ur Rahman M."/>
            <person name="Rainville L.N."/>
            <person name="Rambani A."/>
            <person name="Reddy U.K."/>
            <person name="Rong J.K."/>
            <person name="Saranga Y."/>
            <person name="Scheffler B.E."/>
            <person name="Scheffler J.A."/>
            <person name="Stelly D.M."/>
            <person name="Triplett B.A."/>
            <person name="Van Deynze A."/>
            <person name="Vaslin M.F."/>
            <person name="Waghmare V.N."/>
            <person name="Walford S.A."/>
            <person name="Wright R.J."/>
            <person name="Zaki E.A."/>
            <person name="Zhang T."/>
            <person name="Dennis E.S."/>
            <person name="Mayer K.F."/>
            <person name="Peterson D.G."/>
            <person name="Rokhsar D.S."/>
            <person name="Wang X."/>
            <person name="Schmutz J."/>
        </authorList>
    </citation>
    <scope>NUCLEOTIDE SEQUENCE [LARGE SCALE GENOMIC DNA]</scope>
</reference>
<sequence>MIIYGGDCEDLCMHICFLFHTARCLHSLVRIGYISFKIVGIVRVLLGMICKWILIGSFRVYIYRVNDEIKKSRLFVLSSHLTRLPLASSLMASEKEAALAAAPSDSPTIFDKIINKEIPATVVYEDDKPNLCSNCLWALLHW</sequence>